<dbReference type="InterPro" id="IPR022622">
    <property type="entry name" value="DUF3492"/>
</dbReference>
<feature type="domain" description="DUF3492" evidence="3">
    <location>
        <begin position="11"/>
        <end position="292"/>
    </location>
</feature>
<evidence type="ECO:0000256" key="1">
    <source>
        <dbReference type="SAM" id="MobiDB-lite"/>
    </source>
</evidence>
<dbReference type="InterPro" id="IPR047691">
    <property type="entry name" value="PelF-like"/>
</dbReference>
<dbReference type="CDD" id="cd03813">
    <property type="entry name" value="GT4-like"/>
    <property type="match status" value="1"/>
</dbReference>
<feature type="compositionally biased region" description="Polar residues" evidence="1">
    <location>
        <begin position="559"/>
        <end position="576"/>
    </location>
</feature>
<dbReference type="SUPFAM" id="SSF53756">
    <property type="entry name" value="UDP-Glycosyltransferase/glycogen phosphorylase"/>
    <property type="match status" value="1"/>
</dbReference>
<dbReference type="EMBL" id="CABM01000042">
    <property type="protein sequence ID" value="CBH97402.1"/>
    <property type="molecule type" value="Genomic_DNA"/>
</dbReference>
<dbReference type="InterPro" id="IPR001296">
    <property type="entry name" value="Glyco_trans_1"/>
</dbReference>
<dbReference type="PANTHER" id="PTHR12526:SF608">
    <property type="entry name" value="PELF"/>
    <property type="match status" value="1"/>
</dbReference>
<sequence>MTKEAGQPAIDVMLLLEGTYPYVSGGVSSWVHQIINGFPELRFHLCFLGSRREDYGEARYKLPSNVVGLTEHYLFSEEVLPKPRGSQGDRATAELVRKLHTQLREPGDGADAGRDARAQVLEQSLLAMEGRLDLQYFLHSRQSWSYLTEQYLERCTDPSFVDYFWTVRTMHTPIWTLAALARSLPAARSYHTISTGYAGYLGAVLARITGRPLILSEHGIYTKERRIDLFSAQWISDNMPVLERNAGEAGYFRALWIRLFESLGRMCYDAADPVIALYEANRLRQLADGAEPATTCLVANGINVPPFAASRSQRPAQPPAVMCLIGRVVPIKDVKTFIRAVRVASGRMPGLEGWIAGPEDEHPDYARECRELADSLELGDRLQFLGFQKLVELLPKVGVVVLSSISEALPLVLLEGYAAGVPAVTTDVGSCRQLIDGLGPEDEALGSAGAVVGIADAQALGEACTALLSDPAAYARAQAAAIARVERYYTQPIMFAKYRAVYEDALARSDRAAGTAPPARGAVATALREGRIPQAAKAAKADDIPHAGIAADRPPLANPDTTSPGIGSNAQGAGSG</sequence>
<dbReference type="NCBIfam" id="NF038011">
    <property type="entry name" value="PelF"/>
    <property type="match status" value="1"/>
</dbReference>
<organism evidence="4">
    <name type="scientific">mine drainage metagenome</name>
    <dbReference type="NCBI Taxonomy" id="410659"/>
    <lineage>
        <taxon>unclassified sequences</taxon>
        <taxon>metagenomes</taxon>
        <taxon>ecological metagenomes</taxon>
    </lineage>
</organism>
<keyword evidence="4" id="KW-0808">Transferase</keyword>
<evidence type="ECO:0000259" key="2">
    <source>
        <dbReference type="Pfam" id="PF00534"/>
    </source>
</evidence>
<protein>
    <submittedName>
        <fullName evidence="4">Putative UDP-Glycosyltransferase/glycogen phosphorylase</fullName>
    </submittedName>
</protein>
<proteinExistence type="predicted"/>
<feature type="region of interest" description="Disordered" evidence="1">
    <location>
        <begin position="534"/>
        <end position="576"/>
    </location>
</feature>
<dbReference type="Pfam" id="PF11997">
    <property type="entry name" value="DUF3492"/>
    <property type="match status" value="1"/>
</dbReference>
<dbReference type="PANTHER" id="PTHR12526">
    <property type="entry name" value="GLYCOSYLTRANSFERASE"/>
    <property type="match status" value="1"/>
</dbReference>
<feature type="domain" description="Glycosyl transferase family 1" evidence="2">
    <location>
        <begin position="314"/>
        <end position="481"/>
    </location>
</feature>
<evidence type="ECO:0000259" key="3">
    <source>
        <dbReference type="Pfam" id="PF11997"/>
    </source>
</evidence>
<name>E6PR47_9ZZZZ</name>
<evidence type="ECO:0000313" key="4">
    <source>
        <dbReference type="EMBL" id="CBH97402.1"/>
    </source>
</evidence>
<comment type="caution">
    <text evidence="4">The sequence shown here is derived from an EMBL/GenBank/DDBJ whole genome shotgun (WGS) entry which is preliminary data.</text>
</comment>
<dbReference type="GO" id="GO:0016757">
    <property type="term" value="F:glycosyltransferase activity"/>
    <property type="evidence" value="ECO:0007669"/>
    <property type="project" value="InterPro"/>
</dbReference>
<gene>
    <name evidence="4" type="ORF">CARN2_2874</name>
</gene>
<dbReference type="AlphaFoldDB" id="E6PR47"/>
<dbReference type="Pfam" id="PF00534">
    <property type="entry name" value="Glycos_transf_1"/>
    <property type="match status" value="1"/>
</dbReference>
<dbReference type="Gene3D" id="3.40.50.2000">
    <property type="entry name" value="Glycogen Phosphorylase B"/>
    <property type="match status" value="2"/>
</dbReference>
<reference evidence="4" key="1">
    <citation type="submission" date="2009-10" db="EMBL/GenBank/DDBJ databases">
        <title>Diversity of trophic interactions inside an arsenic-rich microbial ecosystem.</title>
        <authorList>
            <person name="Bertin P.N."/>
            <person name="Heinrich-Salmeron A."/>
            <person name="Pelletier E."/>
            <person name="Goulhen-Chollet F."/>
            <person name="Arsene-Ploetze F."/>
            <person name="Gallien S."/>
            <person name="Calteau A."/>
            <person name="Vallenet D."/>
            <person name="Casiot C."/>
            <person name="Chane-Woon-Ming B."/>
            <person name="Giloteaux L."/>
            <person name="Barakat M."/>
            <person name="Bonnefoy V."/>
            <person name="Bruneel O."/>
            <person name="Chandler M."/>
            <person name="Cleiss J."/>
            <person name="Duran R."/>
            <person name="Elbaz-Poulichet F."/>
            <person name="Fonknechten N."/>
            <person name="Lauga B."/>
            <person name="Mornico D."/>
            <person name="Ortet P."/>
            <person name="Schaeffer C."/>
            <person name="Siguier P."/>
            <person name="Alexander Thil Smith A."/>
            <person name="Van Dorsselaer A."/>
            <person name="Weissenbach J."/>
            <person name="Medigue C."/>
            <person name="Le Paslier D."/>
        </authorList>
    </citation>
    <scope>NUCLEOTIDE SEQUENCE</scope>
</reference>
<accession>E6PR47</accession>